<dbReference type="Proteomes" id="UP000029223">
    <property type="component" value="Unassembled WGS sequence"/>
</dbReference>
<protein>
    <submittedName>
        <fullName evidence="1">Uncharacterized protein</fullName>
    </submittedName>
</protein>
<evidence type="ECO:0000313" key="1">
    <source>
        <dbReference type="EMBL" id="GAL26999.1"/>
    </source>
</evidence>
<keyword evidence="2" id="KW-1185">Reference proteome</keyword>
<reference evidence="2" key="1">
    <citation type="submission" date="2014-09" db="EMBL/GenBank/DDBJ databases">
        <title>Vibrio variabilis JCM 19239. (C206) whole genome shotgun sequence.</title>
        <authorList>
            <person name="Sawabe T."/>
            <person name="Meirelles P."/>
            <person name="Nakanishi M."/>
            <person name="Sayaka M."/>
            <person name="Hattori M."/>
            <person name="Ohkuma M."/>
        </authorList>
    </citation>
    <scope>NUCLEOTIDE SEQUENCE [LARGE SCALE GENOMIC DNA]</scope>
    <source>
        <strain evidence="2">JCM 19239</strain>
    </source>
</reference>
<sequence>MDSVILSIKRANQMKKVILAVAISSLSFGAIANSNYTGHRIGAGLSV</sequence>
<organism evidence="1 2">
    <name type="scientific">Vibrio variabilis</name>
    <dbReference type="NCBI Taxonomy" id="990271"/>
    <lineage>
        <taxon>Bacteria</taxon>
        <taxon>Pseudomonadati</taxon>
        <taxon>Pseudomonadota</taxon>
        <taxon>Gammaproteobacteria</taxon>
        <taxon>Vibrionales</taxon>
        <taxon>Vibrionaceae</taxon>
        <taxon>Vibrio</taxon>
    </lineage>
</organism>
<accession>A0ABQ0JE18</accession>
<dbReference type="EMBL" id="BBMS01000024">
    <property type="protein sequence ID" value="GAL26999.1"/>
    <property type="molecule type" value="Genomic_DNA"/>
</dbReference>
<comment type="caution">
    <text evidence="1">The sequence shown here is derived from an EMBL/GenBank/DDBJ whole genome shotgun (WGS) entry which is preliminary data.</text>
</comment>
<evidence type="ECO:0000313" key="2">
    <source>
        <dbReference type="Proteomes" id="UP000029223"/>
    </source>
</evidence>
<name>A0ABQ0JE18_9VIBR</name>
<gene>
    <name evidence="1" type="ORF">JCM19239_4342</name>
</gene>
<proteinExistence type="predicted"/>